<dbReference type="InterPro" id="IPR050229">
    <property type="entry name" value="GlpE_sulfurtransferase"/>
</dbReference>
<dbReference type="InterPro" id="IPR036873">
    <property type="entry name" value="Rhodanese-like_dom_sf"/>
</dbReference>
<dbReference type="Proteomes" id="UP000547011">
    <property type="component" value="Unassembled WGS sequence"/>
</dbReference>
<dbReference type="SUPFAM" id="SSF52821">
    <property type="entry name" value="Rhodanese/Cell cycle control phosphatase"/>
    <property type="match status" value="1"/>
</dbReference>
<dbReference type="RefSeq" id="WP_183310181.1">
    <property type="nucleotide sequence ID" value="NZ_JACIEW010000002.1"/>
</dbReference>
<sequence length="108" mass="11617">MTKEVSRSDLAQAMLSKNPPIVFEALDKKYFDHGHLPGAIMMPPAEVAATAQSHVARRDAPVVIYCASDTCANSHEAASELSNLGYSNIAIFTGGKKDWADAGLKLER</sequence>
<evidence type="ECO:0000259" key="1">
    <source>
        <dbReference type="PROSITE" id="PS50206"/>
    </source>
</evidence>
<dbReference type="Gene3D" id="3.40.250.10">
    <property type="entry name" value="Rhodanese-like domain"/>
    <property type="match status" value="1"/>
</dbReference>
<accession>A0A7W6IKQ4</accession>
<comment type="caution">
    <text evidence="2">The sequence shown here is derived from an EMBL/GenBank/DDBJ whole genome shotgun (WGS) entry which is preliminary data.</text>
</comment>
<name>A0A7W6IKQ4_9HYPH</name>
<proteinExistence type="predicted"/>
<dbReference type="PANTHER" id="PTHR43031">
    <property type="entry name" value="FAD-DEPENDENT OXIDOREDUCTASE"/>
    <property type="match status" value="1"/>
</dbReference>
<dbReference type="GO" id="GO:0016740">
    <property type="term" value="F:transferase activity"/>
    <property type="evidence" value="ECO:0007669"/>
    <property type="project" value="UniProtKB-KW"/>
</dbReference>
<evidence type="ECO:0000313" key="3">
    <source>
        <dbReference type="Proteomes" id="UP000547011"/>
    </source>
</evidence>
<dbReference type="Pfam" id="PF00581">
    <property type="entry name" value="Rhodanese"/>
    <property type="match status" value="1"/>
</dbReference>
<dbReference type="InterPro" id="IPR001763">
    <property type="entry name" value="Rhodanese-like_dom"/>
</dbReference>
<keyword evidence="2" id="KW-0808">Transferase</keyword>
<dbReference type="PROSITE" id="PS50206">
    <property type="entry name" value="RHODANESE_3"/>
    <property type="match status" value="1"/>
</dbReference>
<protein>
    <submittedName>
        <fullName evidence="2">Rhodanese-related sulfurtransferase</fullName>
    </submittedName>
</protein>
<keyword evidence="3" id="KW-1185">Reference proteome</keyword>
<feature type="domain" description="Rhodanese" evidence="1">
    <location>
        <begin position="31"/>
        <end position="108"/>
    </location>
</feature>
<dbReference type="CDD" id="cd00158">
    <property type="entry name" value="RHOD"/>
    <property type="match status" value="1"/>
</dbReference>
<dbReference type="PANTHER" id="PTHR43031:SF7">
    <property type="entry name" value="NITRIC OXIDE REDUCTASE FLRD-NAD(+) REDUCTASE"/>
    <property type="match status" value="1"/>
</dbReference>
<dbReference type="EMBL" id="JACIEW010000002">
    <property type="protein sequence ID" value="MBB4051421.1"/>
    <property type="molecule type" value="Genomic_DNA"/>
</dbReference>
<reference evidence="2 3" key="1">
    <citation type="submission" date="2020-08" db="EMBL/GenBank/DDBJ databases">
        <title>Genomic Encyclopedia of Type Strains, Phase IV (KMG-IV): sequencing the most valuable type-strain genomes for metagenomic binning, comparative biology and taxonomic classification.</title>
        <authorList>
            <person name="Goeker M."/>
        </authorList>
    </citation>
    <scope>NUCLEOTIDE SEQUENCE [LARGE SCALE GENOMIC DNA]</scope>
    <source>
        <strain evidence="2 3">DSM 23447</strain>
    </source>
</reference>
<organism evidence="2 3">
    <name type="scientific">Devosia subaequoris</name>
    <dbReference type="NCBI Taxonomy" id="395930"/>
    <lineage>
        <taxon>Bacteria</taxon>
        <taxon>Pseudomonadati</taxon>
        <taxon>Pseudomonadota</taxon>
        <taxon>Alphaproteobacteria</taxon>
        <taxon>Hyphomicrobiales</taxon>
        <taxon>Devosiaceae</taxon>
        <taxon>Devosia</taxon>
    </lineage>
</organism>
<dbReference type="AlphaFoldDB" id="A0A7W6IKQ4"/>
<evidence type="ECO:0000313" key="2">
    <source>
        <dbReference type="EMBL" id="MBB4051421.1"/>
    </source>
</evidence>
<gene>
    <name evidence="2" type="ORF">GGR20_001057</name>
</gene>
<dbReference type="SMART" id="SM00450">
    <property type="entry name" value="RHOD"/>
    <property type="match status" value="1"/>
</dbReference>